<dbReference type="RefSeq" id="WP_203752638.1">
    <property type="nucleotide sequence ID" value="NZ_BONK01000006.1"/>
</dbReference>
<accession>A0A919U2B7</accession>
<reference evidence="1" key="1">
    <citation type="submission" date="2021-01" db="EMBL/GenBank/DDBJ databases">
        <title>Whole genome shotgun sequence of Cellulomonas chitinilytica NBRC 110799.</title>
        <authorList>
            <person name="Komaki H."/>
            <person name="Tamura T."/>
        </authorList>
    </citation>
    <scope>NUCLEOTIDE SEQUENCE</scope>
    <source>
        <strain evidence="1">NBRC 110799</strain>
    </source>
</reference>
<dbReference type="AlphaFoldDB" id="A0A919U2B7"/>
<gene>
    <name evidence="1" type="ORF">Cch01nite_20310</name>
</gene>
<dbReference type="Proteomes" id="UP000632740">
    <property type="component" value="Unassembled WGS sequence"/>
</dbReference>
<organism evidence="1 2">
    <name type="scientific">Cellulomonas chitinilytica</name>
    <dbReference type="NCBI Taxonomy" id="398759"/>
    <lineage>
        <taxon>Bacteria</taxon>
        <taxon>Bacillati</taxon>
        <taxon>Actinomycetota</taxon>
        <taxon>Actinomycetes</taxon>
        <taxon>Micrococcales</taxon>
        <taxon>Cellulomonadaceae</taxon>
        <taxon>Cellulomonas</taxon>
    </lineage>
</organism>
<protein>
    <submittedName>
        <fullName evidence="1">Uncharacterized protein</fullName>
    </submittedName>
</protein>
<evidence type="ECO:0000313" key="1">
    <source>
        <dbReference type="EMBL" id="GIG21307.1"/>
    </source>
</evidence>
<evidence type="ECO:0000313" key="2">
    <source>
        <dbReference type="Proteomes" id="UP000632740"/>
    </source>
</evidence>
<keyword evidence="2" id="KW-1185">Reference proteome</keyword>
<name>A0A919U2B7_9CELL</name>
<dbReference type="EMBL" id="BONK01000006">
    <property type="protein sequence ID" value="GIG21307.1"/>
    <property type="molecule type" value="Genomic_DNA"/>
</dbReference>
<sequence length="160" mass="17087">MALTKAAIYLIGRIHPEIFDILGNPHGPYGTVGGIQVGLQAHVAHAAHAAAELNPQPLPPLAVGFQAGQDLFRLARTATQLRLAFDPDLDDWCPTPPRPPGGWGPWPRGPQPDPWLADYNLGLALFLEASQSAWEQTDAARSLERAHDIALDAAQKGLGG</sequence>
<proteinExistence type="predicted"/>
<comment type="caution">
    <text evidence="1">The sequence shown here is derived from an EMBL/GenBank/DDBJ whole genome shotgun (WGS) entry which is preliminary data.</text>
</comment>